<evidence type="ECO:0000256" key="1">
    <source>
        <dbReference type="SAM" id="MobiDB-lite"/>
    </source>
</evidence>
<sequence>MNGKTLWPPRGHRYIEHGKTASPQGIRHALPKALLVLLLAVVTCWAADPKPAPAAAAAGAAPAGDEEIEGRTLGKLLHKIRGGRPSLIGGLLAGHKNRRGGQQHSYQQGSQGFNQGSQGFDSYDKSKDVQGFRETKGYRTETGFEETSFNRYGTGAGGFQGGFNQQSGGKFQEQGQQYGGHGRR</sequence>
<name>A0A9J6FG19_HAELO</name>
<dbReference type="OMA" id="RTEMGFE"/>
<reference evidence="3 4" key="1">
    <citation type="journal article" date="2020" name="Cell">
        <title>Large-Scale Comparative Analyses of Tick Genomes Elucidate Their Genetic Diversity and Vector Capacities.</title>
        <authorList>
            <consortium name="Tick Genome and Microbiome Consortium (TIGMIC)"/>
            <person name="Jia N."/>
            <person name="Wang J."/>
            <person name="Shi W."/>
            <person name="Du L."/>
            <person name="Sun Y."/>
            <person name="Zhan W."/>
            <person name="Jiang J.F."/>
            <person name="Wang Q."/>
            <person name="Zhang B."/>
            <person name="Ji P."/>
            <person name="Bell-Sakyi L."/>
            <person name="Cui X.M."/>
            <person name="Yuan T.T."/>
            <person name="Jiang B.G."/>
            <person name="Yang W.F."/>
            <person name="Lam T.T."/>
            <person name="Chang Q.C."/>
            <person name="Ding S.J."/>
            <person name="Wang X.J."/>
            <person name="Zhu J.G."/>
            <person name="Ruan X.D."/>
            <person name="Zhao L."/>
            <person name="Wei J.T."/>
            <person name="Ye R.Z."/>
            <person name="Que T.C."/>
            <person name="Du C.H."/>
            <person name="Zhou Y.H."/>
            <person name="Cheng J.X."/>
            <person name="Dai P.F."/>
            <person name="Guo W.B."/>
            <person name="Han X.H."/>
            <person name="Huang E.J."/>
            <person name="Li L.F."/>
            <person name="Wei W."/>
            <person name="Gao Y.C."/>
            <person name="Liu J.Z."/>
            <person name="Shao H.Z."/>
            <person name="Wang X."/>
            <person name="Wang C.C."/>
            <person name="Yang T.C."/>
            <person name="Huo Q.B."/>
            <person name="Li W."/>
            <person name="Chen H.Y."/>
            <person name="Chen S.E."/>
            <person name="Zhou L.G."/>
            <person name="Ni X.B."/>
            <person name="Tian J.H."/>
            <person name="Sheng Y."/>
            <person name="Liu T."/>
            <person name="Pan Y.S."/>
            <person name="Xia L.Y."/>
            <person name="Li J."/>
            <person name="Zhao F."/>
            <person name="Cao W.C."/>
        </authorList>
    </citation>
    <scope>NUCLEOTIDE SEQUENCE [LARGE SCALE GENOMIC DNA]</scope>
    <source>
        <strain evidence="3">HaeL-2018</strain>
    </source>
</reference>
<keyword evidence="4" id="KW-1185">Reference proteome</keyword>
<feature type="compositionally biased region" description="Low complexity" evidence="1">
    <location>
        <begin position="102"/>
        <end position="120"/>
    </location>
</feature>
<dbReference type="AlphaFoldDB" id="A0A9J6FG19"/>
<comment type="caution">
    <text evidence="3">The sequence shown here is derived from an EMBL/GenBank/DDBJ whole genome shotgun (WGS) entry which is preliminary data.</text>
</comment>
<feature type="compositionally biased region" description="Low complexity" evidence="1">
    <location>
        <begin position="162"/>
        <end position="172"/>
    </location>
</feature>
<feature type="compositionally biased region" description="Basic and acidic residues" evidence="1">
    <location>
        <begin position="122"/>
        <end position="139"/>
    </location>
</feature>
<protein>
    <submittedName>
        <fullName evidence="3">Uncharacterized protein</fullName>
    </submittedName>
</protein>
<dbReference type="VEuPathDB" id="VectorBase:HLOH_049542"/>
<organism evidence="3 4">
    <name type="scientific">Haemaphysalis longicornis</name>
    <name type="common">Bush tick</name>
    <dbReference type="NCBI Taxonomy" id="44386"/>
    <lineage>
        <taxon>Eukaryota</taxon>
        <taxon>Metazoa</taxon>
        <taxon>Ecdysozoa</taxon>
        <taxon>Arthropoda</taxon>
        <taxon>Chelicerata</taxon>
        <taxon>Arachnida</taxon>
        <taxon>Acari</taxon>
        <taxon>Parasitiformes</taxon>
        <taxon>Ixodida</taxon>
        <taxon>Ixodoidea</taxon>
        <taxon>Ixodidae</taxon>
        <taxon>Haemaphysalinae</taxon>
        <taxon>Haemaphysalis</taxon>
    </lineage>
</organism>
<feature type="region of interest" description="Disordered" evidence="1">
    <location>
        <begin position="94"/>
        <end position="184"/>
    </location>
</feature>
<dbReference type="OrthoDB" id="6504101at2759"/>
<evidence type="ECO:0000313" key="4">
    <source>
        <dbReference type="Proteomes" id="UP000821853"/>
    </source>
</evidence>
<dbReference type="EMBL" id="JABSTR010000001">
    <property type="protein sequence ID" value="KAH9361329.1"/>
    <property type="molecule type" value="Genomic_DNA"/>
</dbReference>
<feature type="signal peptide" evidence="2">
    <location>
        <begin position="1"/>
        <end position="46"/>
    </location>
</feature>
<gene>
    <name evidence="3" type="ORF">HPB48_006891</name>
</gene>
<evidence type="ECO:0000313" key="3">
    <source>
        <dbReference type="EMBL" id="KAH9361329.1"/>
    </source>
</evidence>
<feature type="chain" id="PRO_5039938558" evidence="2">
    <location>
        <begin position="47"/>
        <end position="184"/>
    </location>
</feature>
<proteinExistence type="predicted"/>
<accession>A0A9J6FG19</accession>
<dbReference type="Proteomes" id="UP000821853">
    <property type="component" value="Chromosome 1"/>
</dbReference>
<keyword evidence="2" id="KW-0732">Signal</keyword>
<evidence type="ECO:0000256" key="2">
    <source>
        <dbReference type="SAM" id="SignalP"/>
    </source>
</evidence>